<accession>A0ABS9Y6A1</accession>
<protein>
    <recommendedName>
        <fullName evidence="4">XRE family transcriptional regulator</fullName>
    </recommendedName>
</protein>
<organism evidence="2 3">
    <name type="scientific">Streptomyces cylindrosporus</name>
    <dbReference type="NCBI Taxonomy" id="2927583"/>
    <lineage>
        <taxon>Bacteria</taxon>
        <taxon>Bacillati</taxon>
        <taxon>Actinomycetota</taxon>
        <taxon>Actinomycetes</taxon>
        <taxon>Kitasatosporales</taxon>
        <taxon>Streptomycetaceae</taxon>
        <taxon>Streptomyces</taxon>
    </lineage>
</organism>
<reference evidence="2" key="1">
    <citation type="submission" date="2022-03" db="EMBL/GenBank/DDBJ databases">
        <title>Streptomyces 7R015 and 7R016 isolated from Barleria lupulina in Thailand.</title>
        <authorList>
            <person name="Kanchanasin P."/>
            <person name="Phongsopitanun W."/>
            <person name="Tanasupawat S."/>
        </authorList>
    </citation>
    <scope>NUCLEOTIDE SEQUENCE</scope>
    <source>
        <strain evidence="2">7R015</strain>
    </source>
</reference>
<comment type="caution">
    <text evidence="2">The sequence shown here is derived from an EMBL/GenBank/DDBJ whole genome shotgun (WGS) entry which is preliminary data.</text>
</comment>
<dbReference type="EMBL" id="JALDAY010000003">
    <property type="protein sequence ID" value="MCI3271441.1"/>
    <property type="molecule type" value="Genomic_DNA"/>
</dbReference>
<gene>
    <name evidence="2" type="ORF">MQP27_09990</name>
</gene>
<evidence type="ECO:0000313" key="2">
    <source>
        <dbReference type="EMBL" id="MCI3271441.1"/>
    </source>
</evidence>
<dbReference type="RefSeq" id="WP_242764020.1">
    <property type="nucleotide sequence ID" value="NZ_JALDAY010000003.1"/>
</dbReference>
<evidence type="ECO:0000313" key="3">
    <source>
        <dbReference type="Proteomes" id="UP001165269"/>
    </source>
</evidence>
<feature type="region of interest" description="Disordered" evidence="1">
    <location>
        <begin position="1"/>
        <end position="36"/>
    </location>
</feature>
<dbReference type="Proteomes" id="UP001165269">
    <property type="component" value="Unassembled WGS sequence"/>
</dbReference>
<sequence length="174" mass="18787">MGSPEHGTPQPPPEADLIRLARQARGLSPEEAAEQTPVRIKGFRWRQIEKGFRGKVGESDRVAAPARTLAHMAYTVGVTPDRLTEAGRDDAANILREIQIQRAGAAASLPDPLAQLGAERQRIILEMLQQLPARDRGPALRRLAERVEAGALEDAGAAVLPVAHPVQENPPRTG</sequence>
<evidence type="ECO:0000256" key="1">
    <source>
        <dbReference type="SAM" id="MobiDB-lite"/>
    </source>
</evidence>
<name>A0ABS9Y6A1_9ACTN</name>
<proteinExistence type="predicted"/>
<evidence type="ECO:0008006" key="4">
    <source>
        <dbReference type="Google" id="ProtNLM"/>
    </source>
</evidence>
<keyword evidence="3" id="KW-1185">Reference proteome</keyword>